<proteinExistence type="predicted"/>
<organism evidence="2 3">
    <name type="scientific">Mucilaginibacter yixingensis</name>
    <dbReference type="NCBI Taxonomy" id="1295612"/>
    <lineage>
        <taxon>Bacteria</taxon>
        <taxon>Pseudomonadati</taxon>
        <taxon>Bacteroidota</taxon>
        <taxon>Sphingobacteriia</taxon>
        <taxon>Sphingobacteriales</taxon>
        <taxon>Sphingobacteriaceae</taxon>
        <taxon>Mucilaginibacter</taxon>
    </lineage>
</organism>
<dbReference type="RefSeq" id="WP_107830918.1">
    <property type="nucleotide sequence ID" value="NZ_CP160205.1"/>
</dbReference>
<name>A0A2T5J5F5_9SPHI</name>
<dbReference type="InterPro" id="IPR024775">
    <property type="entry name" value="DinB-like"/>
</dbReference>
<dbReference type="OrthoDB" id="9814103at2"/>
<protein>
    <submittedName>
        <fullName evidence="2">Putative damage-inducible protein DinB</fullName>
    </submittedName>
</protein>
<dbReference type="SUPFAM" id="SSF109854">
    <property type="entry name" value="DinB/YfiT-like putative metalloenzymes"/>
    <property type="match status" value="1"/>
</dbReference>
<evidence type="ECO:0000313" key="3">
    <source>
        <dbReference type="Proteomes" id="UP000244168"/>
    </source>
</evidence>
<accession>A0A2T5J5F5</accession>
<dbReference type="EMBL" id="QAOQ01000009">
    <property type="protein sequence ID" value="PTQ93137.1"/>
    <property type="molecule type" value="Genomic_DNA"/>
</dbReference>
<gene>
    <name evidence="2" type="ORF">C8P68_1099</name>
</gene>
<dbReference type="Proteomes" id="UP000244168">
    <property type="component" value="Unassembled WGS sequence"/>
</dbReference>
<dbReference type="InterPro" id="IPR034660">
    <property type="entry name" value="DinB/YfiT-like"/>
</dbReference>
<dbReference type="Pfam" id="PF12867">
    <property type="entry name" value="DinB_2"/>
    <property type="match status" value="1"/>
</dbReference>
<reference evidence="2 3" key="1">
    <citation type="submission" date="2018-04" db="EMBL/GenBank/DDBJ databases">
        <title>Genomic Encyclopedia of Archaeal and Bacterial Type Strains, Phase II (KMG-II): from individual species to whole genera.</title>
        <authorList>
            <person name="Goeker M."/>
        </authorList>
    </citation>
    <scope>NUCLEOTIDE SEQUENCE [LARGE SCALE GENOMIC DNA]</scope>
    <source>
        <strain evidence="2 3">DSM 26809</strain>
    </source>
</reference>
<keyword evidence="3" id="KW-1185">Reference proteome</keyword>
<comment type="caution">
    <text evidence="2">The sequence shown here is derived from an EMBL/GenBank/DDBJ whole genome shotgun (WGS) entry which is preliminary data.</text>
</comment>
<evidence type="ECO:0000259" key="1">
    <source>
        <dbReference type="Pfam" id="PF12867"/>
    </source>
</evidence>
<sequence length="157" mass="17718">MTTGEKLEQELDKILSGQPWYGRSVYDILADVSFEAAFEKPIANAHSIAEILLHMLAWTEEVMDRLNGMSANTPVSGDWPETGAPDEEKWKRWVSDYKLVNVNLAVIIRDFPDEKWCFPIIDERGTAPVATHEEMVHGSIQHQIYHGGQIALLSKAL</sequence>
<evidence type="ECO:0000313" key="2">
    <source>
        <dbReference type="EMBL" id="PTQ93137.1"/>
    </source>
</evidence>
<feature type="domain" description="DinB-like" evidence="1">
    <location>
        <begin position="28"/>
        <end position="150"/>
    </location>
</feature>
<dbReference type="Gene3D" id="1.20.120.450">
    <property type="entry name" value="dinb family like domain"/>
    <property type="match status" value="1"/>
</dbReference>
<dbReference type="AlphaFoldDB" id="A0A2T5J5F5"/>